<evidence type="ECO:0000256" key="5">
    <source>
        <dbReference type="ARBA" id="ARBA00013208"/>
    </source>
</evidence>
<evidence type="ECO:0000256" key="2">
    <source>
        <dbReference type="ARBA" id="ARBA00004229"/>
    </source>
</evidence>
<evidence type="ECO:0000259" key="13">
    <source>
        <dbReference type="Pfam" id="PF10502"/>
    </source>
</evidence>
<evidence type="ECO:0000256" key="7">
    <source>
        <dbReference type="ARBA" id="ARBA00022640"/>
    </source>
</evidence>
<dbReference type="FunFam" id="2.10.109.10:FF:000012">
    <property type="entry name" value="Peptidase/ serine-type peptidase"/>
    <property type="match status" value="1"/>
</dbReference>
<dbReference type="GO" id="GO:0006465">
    <property type="term" value="P:signal peptide processing"/>
    <property type="evidence" value="ECO:0007669"/>
    <property type="project" value="InterPro"/>
</dbReference>
<dbReference type="GO" id="GO:0016020">
    <property type="term" value="C:membrane"/>
    <property type="evidence" value="ECO:0007669"/>
    <property type="project" value="UniProtKB-SubCell"/>
</dbReference>
<comment type="similarity">
    <text evidence="4">Belongs to the peptidase S26 family.</text>
</comment>
<keyword evidence="8" id="KW-0645">Protease</keyword>
<reference evidence="14 15" key="1">
    <citation type="journal article" date="2024" name="Plant J.">
        <title>Genome sequences and population genomics reveal climatic adaptation and genomic divergence between two closely related sweetgum species.</title>
        <authorList>
            <person name="Xu W.Q."/>
            <person name="Ren C.Q."/>
            <person name="Zhang X.Y."/>
            <person name="Comes H.P."/>
            <person name="Liu X.H."/>
            <person name="Li Y.G."/>
            <person name="Kettle C.J."/>
            <person name="Jalonen R."/>
            <person name="Gaisberger H."/>
            <person name="Ma Y.Z."/>
            <person name="Qiu Y.X."/>
        </authorList>
    </citation>
    <scope>NUCLEOTIDE SEQUENCE [LARGE SCALE GENOMIC DNA]</scope>
    <source>
        <strain evidence="14">Hangzhou</strain>
    </source>
</reference>
<name>A0AAP0R623_LIQFO</name>
<evidence type="ECO:0000256" key="11">
    <source>
        <dbReference type="ARBA" id="ARBA00023136"/>
    </source>
</evidence>
<protein>
    <recommendedName>
        <fullName evidence="5">signal peptidase I</fullName>
        <ecNumber evidence="5">3.4.21.89</ecNumber>
    </recommendedName>
</protein>
<gene>
    <name evidence="14" type="ORF">L1049_025999</name>
</gene>
<dbReference type="InterPro" id="IPR000223">
    <property type="entry name" value="Pept_S26A_signal_pept_1"/>
</dbReference>
<dbReference type="SUPFAM" id="SSF51306">
    <property type="entry name" value="LexA/Signal peptidase"/>
    <property type="match status" value="1"/>
</dbReference>
<evidence type="ECO:0000256" key="1">
    <source>
        <dbReference type="ARBA" id="ARBA00000677"/>
    </source>
</evidence>
<evidence type="ECO:0000313" key="15">
    <source>
        <dbReference type="Proteomes" id="UP001415857"/>
    </source>
</evidence>
<dbReference type="NCBIfam" id="TIGR02227">
    <property type="entry name" value="sigpep_I_bact"/>
    <property type="match status" value="1"/>
</dbReference>
<comment type="subcellular location">
    <subcellularLocation>
        <location evidence="3">Membrane</location>
    </subcellularLocation>
    <subcellularLocation>
        <location evidence="2">Plastid</location>
        <location evidence="2">Chloroplast</location>
    </subcellularLocation>
</comment>
<dbReference type="Pfam" id="PF10502">
    <property type="entry name" value="Peptidase_S26"/>
    <property type="match status" value="1"/>
</dbReference>
<dbReference type="GO" id="GO:0004252">
    <property type="term" value="F:serine-type endopeptidase activity"/>
    <property type="evidence" value="ECO:0007669"/>
    <property type="project" value="InterPro"/>
</dbReference>
<dbReference type="PANTHER" id="PTHR34454:SF3">
    <property type="entry name" value="PEPTIDASE I, PUTATIVE-RELATED"/>
    <property type="match status" value="1"/>
</dbReference>
<dbReference type="AlphaFoldDB" id="A0AAP0R623"/>
<dbReference type="Proteomes" id="UP001415857">
    <property type="component" value="Unassembled WGS sequence"/>
</dbReference>
<sequence>MAIRFTVTYSGYVAQNLASSAGFRVGNCRLFHECCVRSRFFCPNPKPDVDPIGAARSYQADLRRPKSSMYSTLAGEIFGDSCRSPLVVGLISMMKSSASVSGATSMGVLGISPFKATSIIPFLQGSKWLPCNESVQEPGSNDVDKGGTLCSEGEDGQTSSGVLERFDVKGFERSNWLSRLLNFCSEDAKAVFTALTVSLLFRSFLAEPRSIPSSSMYPTLDVGDRILAEKVSYIFRKPEVSDIVIFKVPPILQENGFSSGDVFIKRIVAKAGDYVEVHDGKLMVNGVVQEEEFVLEPLAYEMKPVLIPEGYVFVMGDNRNNSFDSHNWGPLPIKNIVGRSVLRYWPPSKVSDTIYDPDAGKHSMITRVSYLFFLLYLQILTFISSSPLHSTTHEPRPQPPHFLQDVLKAISVRQRWNLEGLRVSELDVRKARLGKARRFEFRIRIGKSDLLFRFSDEVASWKKLRKRGGDFGSLVTEISSMAVLDTFKVEGPFELRVDGDDELSILLPLNTSHTVLKRILVGEGITVEVRGAQEVSLFHTSDLGLPVNRSVVIKKERGFWPFWHSFCAPFLPMHILGSSSLVAYRTRNPDAYIETTFLSKEMIELLPEKCYGRHINKKRACPIDSLSLRIAMLEKLLRSFLGDRIRQNGWLGCLKAKIKALTIVRFQLELERDLGSNESLQGVLDEWRTQPSIERFWFEVVARVEEERLKPLLVKKVRPFIGADSTAWSTLMSNISFTKFPSILVPPEAFTLDVKW</sequence>
<keyword evidence="9" id="KW-0378">Hydrolase</keyword>
<feature type="domain" description="Peptidase S26" evidence="13">
    <location>
        <begin position="188"/>
        <end position="345"/>
    </location>
</feature>
<evidence type="ECO:0000256" key="3">
    <source>
        <dbReference type="ARBA" id="ARBA00004370"/>
    </source>
</evidence>
<dbReference type="InterPro" id="IPR019758">
    <property type="entry name" value="Pept_S26A_signal_pept_1_CS"/>
</dbReference>
<dbReference type="EMBL" id="JBBPBK010000014">
    <property type="protein sequence ID" value="KAK9270420.1"/>
    <property type="molecule type" value="Genomic_DNA"/>
</dbReference>
<keyword evidence="6" id="KW-0150">Chloroplast</keyword>
<organism evidence="14 15">
    <name type="scientific">Liquidambar formosana</name>
    <name type="common">Formosan gum</name>
    <dbReference type="NCBI Taxonomy" id="63359"/>
    <lineage>
        <taxon>Eukaryota</taxon>
        <taxon>Viridiplantae</taxon>
        <taxon>Streptophyta</taxon>
        <taxon>Embryophyta</taxon>
        <taxon>Tracheophyta</taxon>
        <taxon>Spermatophyta</taxon>
        <taxon>Magnoliopsida</taxon>
        <taxon>eudicotyledons</taxon>
        <taxon>Gunneridae</taxon>
        <taxon>Pentapetalae</taxon>
        <taxon>Saxifragales</taxon>
        <taxon>Altingiaceae</taxon>
        <taxon>Liquidambar</taxon>
    </lineage>
</organism>
<evidence type="ECO:0000313" key="14">
    <source>
        <dbReference type="EMBL" id="KAK9270420.1"/>
    </source>
</evidence>
<accession>A0AAP0R623</accession>
<dbReference type="InterPro" id="IPR019533">
    <property type="entry name" value="Peptidase_S26"/>
</dbReference>
<keyword evidence="10" id="KW-0809">Transit peptide</keyword>
<evidence type="ECO:0000256" key="6">
    <source>
        <dbReference type="ARBA" id="ARBA00022528"/>
    </source>
</evidence>
<feature type="active site" evidence="12">
    <location>
        <position position="265"/>
    </location>
</feature>
<keyword evidence="15" id="KW-1185">Reference proteome</keyword>
<dbReference type="GO" id="GO:0009534">
    <property type="term" value="C:chloroplast thylakoid"/>
    <property type="evidence" value="ECO:0007669"/>
    <property type="project" value="UniProtKB-ARBA"/>
</dbReference>
<dbReference type="PROSITE" id="PS00761">
    <property type="entry name" value="SPASE_I_3"/>
    <property type="match status" value="1"/>
</dbReference>
<evidence type="ECO:0000256" key="9">
    <source>
        <dbReference type="ARBA" id="ARBA00022801"/>
    </source>
</evidence>
<evidence type="ECO:0000256" key="10">
    <source>
        <dbReference type="ARBA" id="ARBA00022946"/>
    </source>
</evidence>
<evidence type="ECO:0000256" key="4">
    <source>
        <dbReference type="ARBA" id="ARBA00009370"/>
    </source>
</evidence>
<comment type="catalytic activity">
    <reaction evidence="1">
        <text>Cleavage of hydrophobic, N-terminal signal or leader sequences from secreted and periplasmic proteins.</text>
        <dbReference type="EC" id="3.4.21.89"/>
    </reaction>
</comment>
<dbReference type="PANTHER" id="PTHR34454">
    <property type="entry name" value="TUNICAMYCIN INDUCED PROTEIN"/>
    <property type="match status" value="1"/>
</dbReference>
<dbReference type="InterPro" id="IPR036286">
    <property type="entry name" value="LexA/Signal_pep-like_sf"/>
</dbReference>
<proteinExistence type="inferred from homology"/>
<evidence type="ECO:0000256" key="12">
    <source>
        <dbReference type="PIRSR" id="PIRSR600223-1"/>
    </source>
</evidence>
<dbReference type="InterPro" id="IPR053283">
    <property type="entry name" value="TUNICAMYCIN_INDUCED_1"/>
</dbReference>
<dbReference type="Gene3D" id="2.10.109.10">
    <property type="entry name" value="Umud Fragment, subunit A"/>
    <property type="match status" value="1"/>
</dbReference>
<dbReference type="EC" id="3.4.21.89" evidence="5"/>
<comment type="caution">
    <text evidence="14">The sequence shown here is derived from an EMBL/GenBank/DDBJ whole genome shotgun (WGS) entry which is preliminary data.</text>
</comment>
<dbReference type="CDD" id="cd06530">
    <property type="entry name" value="S26_SPase_I"/>
    <property type="match status" value="1"/>
</dbReference>
<evidence type="ECO:0000256" key="8">
    <source>
        <dbReference type="ARBA" id="ARBA00022670"/>
    </source>
</evidence>
<feature type="active site" evidence="12">
    <location>
        <position position="215"/>
    </location>
</feature>
<dbReference type="PRINTS" id="PR00727">
    <property type="entry name" value="LEADERPTASE"/>
</dbReference>
<dbReference type="PROSITE" id="PS00501">
    <property type="entry name" value="SPASE_I_1"/>
    <property type="match status" value="1"/>
</dbReference>
<dbReference type="InterPro" id="IPR019756">
    <property type="entry name" value="Pept_S26A_signal_pept_1_Ser-AS"/>
</dbReference>
<dbReference type="GO" id="GO:0009003">
    <property type="term" value="F:signal peptidase activity"/>
    <property type="evidence" value="ECO:0007669"/>
    <property type="project" value="UniProtKB-EC"/>
</dbReference>
<keyword evidence="7" id="KW-0934">Plastid</keyword>
<keyword evidence="11" id="KW-0472">Membrane</keyword>